<dbReference type="Pfam" id="PF07627">
    <property type="entry name" value="PSCyt3"/>
    <property type="match status" value="1"/>
</dbReference>
<protein>
    <recommendedName>
        <fullName evidence="3">Cytochrome c domain-containing protein</fullName>
    </recommendedName>
</protein>
<accession>A0A382A1F9</accession>
<dbReference type="InterPro" id="IPR013320">
    <property type="entry name" value="ConA-like_dom_sf"/>
</dbReference>
<dbReference type="Pfam" id="PF07631">
    <property type="entry name" value="PSD4"/>
    <property type="match status" value="1"/>
</dbReference>
<dbReference type="EMBL" id="UINC01023522">
    <property type="protein sequence ID" value="SVA95348.1"/>
    <property type="molecule type" value="Genomic_DNA"/>
</dbReference>
<dbReference type="PANTHER" id="PTHR35889:SF3">
    <property type="entry name" value="F-BOX DOMAIN-CONTAINING PROTEIN"/>
    <property type="match status" value="1"/>
</dbReference>
<dbReference type="InterPro" id="IPR013043">
    <property type="entry name" value="DUF1595"/>
</dbReference>
<dbReference type="Pfam" id="PF13385">
    <property type="entry name" value="Laminin_G_3"/>
    <property type="match status" value="1"/>
</dbReference>
<evidence type="ECO:0000259" key="3">
    <source>
        <dbReference type="PROSITE" id="PS51007"/>
    </source>
</evidence>
<feature type="non-terminal residue" evidence="4">
    <location>
        <position position="1"/>
    </location>
</feature>
<proteinExistence type="predicted"/>
<dbReference type="SUPFAM" id="SSF49899">
    <property type="entry name" value="Concanavalin A-like lectins/glucanases"/>
    <property type="match status" value="1"/>
</dbReference>
<dbReference type="GO" id="GO:0009055">
    <property type="term" value="F:electron transfer activity"/>
    <property type="evidence" value="ECO:0007669"/>
    <property type="project" value="InterPro"/>
</dbReference>
<evidence type="ECO:0000313" key="4">
    <source>
        <dbReference type="EMBL" id="SVA95348.1"/>
    </source>
</evidence>
<dbReference type="InterPro" id="IPR011478">
    <property type="entry name" value="DUF1585"/>
</dbReference>
<keyword evidence="1" id="KW-0479">Metal-binding</keyword>
<dbReference type="PANTHER" id="PTHR35889">
    <property type="entry name" value="CYCLOINULO-OLIGOSACCHARIDE FRUCTANOTRANSFERASE-RELATED"/>
    <property type="match status" value="1"/>
</dbReference>
<dbReference type="AlphaFoldDB" id="A0A382A1F9"/>
<dbReference type="GO" id="GO:0020037">
    <property type="term" value="F:heme binding"/>
    <property type="evidence" value="ECO:0007669"/>
    <property type="project" value="InterPro"/>
</dbReference>
<dbReference type="InterPro" id="IPR009056">
    <property type="entry name" value="Cyt_c-like_dom"/>
</dbReference>
<keyword evidence="2" id="KW-0408">Iron</keyword>
<gene>
    <name evidence="4" type="ORF">METZ01_LOCUS148202</name>
</gene>
<dbReference type="Gene3D" id="2.60.120.200">
    <property type="match status" value="1"/>
</dbReference>
<dbReference type="InterPro" id="IPR013036">
    <property type="entry name" value="DUF1587"/>
</dbReference>
<dbReference type="Pfam" id="PF07637">
    <property type="entry name" value="PSD5"/>
    <property type="match status" value="1"/>
</dbReference>
<dbReference type="Pfam" id="PF07626">
    <property type="entry name" value="PSD3"/>
    <property type="match status" value="1"/>
</dbReference>
<dbReference type="Pfam" id="PF07624">
    <property type="entry name" value="PSD2"/>
    <property type="match status" value="1"/>
</dbReference>
<feature type="domain" description="Cytochrome c" evidence="3">
    <location>
        <begin position="130"/>
        <end position="260"/>
    </location>
</feature>
<dbReference type="InterPro" id="IPR011429">
    <property type="entry name" value="Cyt_c_Planctomycete-type"/>
</dbReference>
<sequence>RNFALGQDGNKYDLRLRTSKTSRNGMPSLASPANGVTTKLTHLAYSRERGGKARFYVNAKQVAEKTVAGDLKNWDGNYRLSMGNEFSNNRPWQGSYHLLAIYGRALSPQEVKKNFEAGAGADTADLLAARKREEGGRLFETKVAPLLAKHCLECHDTGNRKGKLDLSRRVAAFAGGSEGPPIVPGKPEQSLLWEVVESDDMPKKREPLTASEKKVLRDWIQAGAPWTLDYVDAATYVHDSHGAGNWVRRLTIPEYVATVKAVTGVEIEAEARRLLPPDIRADGFSNTAYNLKVDFKHVEAFAKLAEIIVKRMDVSAFAKRFHNKLTLDKQARTLMERMGKWVLRGPLDEREILLYRGITTTMASGGGNFNEAVGSAIEAMLQSPRFIYRMEDQQTDGSVEEYELAVRMSYLLWGGPPDEELYRAADKGELGDKPRIEAQVRRMLGDPRAIEQSQRFAYDWLDLGRLDNLAPSRTLFPKWNAILGADMRAETLAFFKEVVWGKKLPLSELLNSQVTFLTPRLAKHYGMFPQGQTFTRYDLTNVPGRGGLLTQGSVLTMGGDQASMVTRGLFVLHELLRGVVRDPPPEVDTTPVPTKPGLTQRGVSMARLSKASCNGCHVKFEPLAFGLEKFDGLGAFSQSDKHGNRLREDGEVLFPGRSAPIAYKTSAELMNLLAGSPRVRESLTWKVAQFAMGRPLGAEDARVIAEINKASQKGGGTYQSLVTAIILSDLVRQRHLSEDP</sequence>
<name>A0A382A1F9_9ZZZZ</name>
<organism evidence="4">
    <name type="scientific">marine metagenome</name>
    <dbReference type="NCBI Taxonomy" id="408172"/>
    <lineage>
        <taxon>unclassified sequences</taxon>
        <taxon>metagenomes</taxon>
        <taxon>ecological metagenomes</taxon>
    </lineage>
</organism>
<evidence type="ECO:0000256" key="2">
    <source>
        <dbReference type="ARBA" id="ARBA00023004"/>
    </source>
</evidence>
<dbReference type="Pfam" id="PF07635">
    <property type="entry name" value="PSCyt1"/>
    <property type="match status" value="1"/>
</dbReference>
<dbReference type="InterPro" id="IPR013039">
    <property type="entry name" value="DUF1588"/>
</dbReference>
<reference evidence="4" key="1">
    <citation type="submission" date="2018-05" db="EMBL/GenBank/DDBJ databases">
        <authorList>
            <person name="Lanie J.A."/>
            <person name="Ng W.-L."/>
            <person name="Kazmierczak K.M."/>
            <person name="Andrzejewski T.M."/>
            <person name="Davidsen T.M."/>
            <person name="Wayne K.J."/>
            <person name="Tettelin H."/>
            <person name="Glass J.I."/>
            <person name="Rusch D."/>
            <person name="Podicherti R."/>
            <person name="Tsui H.-C.T."/>
            <person name="Winkler M.E."/>
        </authorList>
    </citation>
    <scope>NUCLEOTIDE SEQUENCE</scope>
</reference>
<dbReference type="InterPro" id="IPR013042">
    <property type="entry name" value="DUF1592"/>
</dbReference>
<evidence type="ECO:0000256" key="1">
    <source>
        <dbReference type="ARBA" id="ARBA00022723"/>
    </source>
</evidence>
<dbReference type="GO" id="GO:0046872">
    <property type="term" value="F:metal ion binding"/>
    <property type="evidence" value="ECO:0007669"/>
    <property type="project" value="UniProtKB-KW"/>
</dbReference>
<dbReference type="PROSITE" id="PS51007">
    <property type="entry name" value="CYTC"/>
    <property type="match status" value="1"/>
</dbReference>